<protein>
    <submittedName>
        <fullName evidence="2">Uncharacterized protein</fullName>
    </submittedName>
</protein>
<accession>A0A6G0JW75</accession>
<feature type="compositionally biased region" description="Basic and acidic residues" evidence="1">
    <location>
        <begin position="53"/>
        <end position="66"/>
    </location>
</feature>
<reference evidence="2 3" key="1">
    <citation type="submission" date="2018-09" db="EMBL/GenBank/DDBJ databases">
        <title>Genomic investigation of the strawberry pathogen Phytophthora fragariae indicates pathogenicity is determined by transcriptional variation in three key races.</title>
        <authorList>
            <person name="Adams T.M."/>
            <person name="Armitage A.D."/>
            <person name="Sobczyk M.K."/>
            <person name="Bates H.J."/>
            <person name="Dunwell J.M."/>
            <person name="Nellist C.F."/>
            <person name="Harrison R.J."/>
        </authorList>
    </citation>
    <scope>NUCLEOTIDE SEQUENCE [LARGE SCALE GENOMIC DNA]</scope>
    <source>
        <strain evidence="2 3">ONT-3</strain>
    </source>
</reference>
<name>A0A6G0JW75_9STRA</name>
<evidence type="ECO:0000256" key="1">
    <source>
        <dbReference type="SAM" id="MobiDB-lite"/>
    </source>
</evidence>
<dbReference type="Proteomes" id="UP000488956">
    <property type="component" value="Unassembled WGS sequence"/>
</dbReference>
<evidence type="ECO:0000313" key="3">
    <source>
        <dbReference type="Proteomes" id="UP000488956"/>
    </source>
</evidence>
<evidence type="ECO:0000313" key="2">
    <source>
        <dbReference type="EMBL" id="KAE9069482.1"/>
    </source>
</evidence>
<proteinExistence type="predicted"/>
<dbReference type="EMBL" id="QXFX01003365">
    <property type="protein sequence ID" value="KAE9069482.1"/>
    <property type="molecule type" value="Genomic_DNA"/>
</dbReference>
<organism evidence="2 3">
    <name type="scientific">Phytophthora fragariae</name>
    <dbReference type="NCBI Taxonomy" id="53985"/>
    <lineage>
        <taxon>Eukaryota</taxon>
        <taxon>Sar</taxon>
        <taxon>Stramenopiles</taxon>
        <taxon>Oomycota</taxon>
        <taxon>Peronosporomycetes</taxon>
        <taxon>Peronosporales</taxon>
        <taxon>Peronosporaceae</taxon>
        <taxon>Phytophthora</taxon>
    </lineage>
</organism>
<comment type="caution">
    <text evidence="2">The sequence shown here is derived from an EMBL/GenBank/DDBJ whole genome shotgun (WGS) entry which is preliminary data.</text>
</comment>
<gene>
    <name evidence="2" type="ORF">PF010_g26650</name>
</gene>
<dbReference type="AlphaFoldDB" id="A0A6G0JW75"/>
<sequence length="182" mass="20872">MQFTTAKLAKELGIEVMSPYLDARVVAFSKTLSKSDMVGDRTPSLRVSLSGEPRSRSRPEPPRRDCNSGYFDSHWTDKEFAEQQHVVFQGHGVYIRDREHLYFFRAFLSAFDGDLAKVPRRKFNEAKQKVDARGEEEAADSANGFLLRVRVRVIPSEAGHLRDLRLTYQRLTRLCHPSSRQA</sequence>
<feature type="region of interest" description="Disordered" evidence="1">
    <location>
        <begin position="36"/>
        <end position="66"/>
    </location>
</feature>